<comment type="function">
    <text evidence="4">Required for resistance to DNA-damaging agents.</text>
</comment>
<evidence type="ECO:0000313" key="6">
    <source>
        <dbReference type="EMBL" id="KVX03642.1"/>
    </source>
</evidence>
<dbReference type="EMBL" id="LRDC01000001">
    <property type="protein sequence ID" value="KVX03642.1"/>
    <property type="molecule type" value="Genomic_DNA"/>
</dbReference>
<evidence type="ECO:0000256" key="4">
    <source>
        <dbReference type="ARBA" id="ARBA00037131"/>
    </source>
</evidence>
<dbReference type="RefSeq" id="WP_059744370.1">
    <property type="nucleotide sequence ID" value="NZ_LRDC01000001.1"/>
</dbReference>
<evidence type="ECO:0000256" key="2">
    <source>
        <dbReference type="ARBA" id="ARBA00008791"/>
    </source>
</evidence>
<dbReference type="PANTHER" id="PTHR47892">
    <property type="entry name" value="UNIVERSAL STRESS PROTEIN E"/>
    <property type="match status" value="1"/>
</dbReference>
<proteinExistence type="inferred from homology"/>
<comment type="similarity">
    <text evidence="2">Belongs to the universal stress protein A family.</text>
</comment>
<dbReference type="SUPFAM" id="SSF52402">
    <property type="entry name" value="Adenine nucleotide alpha hydrolases-like"/>
    <property type="match status" value="2"/>
</dbReference>
<dbReference type="Gene3D" id="3.40.50.12370">
    <property type="match status" value="1"/>
</dbReference>
<comment type="caution">
    <text evidence="6">The sequence shown here is derived from an EMBL/GenBank/DDBJ whole genome shotgun (WGS) entry which is preliminary data.</text>
</comment>
<dbReference type="GO" id="GO:0005737">
    <property type="term" value="C:cytoplasm"/>
    <property type="evidence" value="ECO:0007669"/>
    <property type="project" value="UniProtKB-SubCell"/>
</dbReference>
<dbReference type="AlphaFoldDB" id="A0A106C3M4"/>
<organism evidence="6">
    <name type="scientific">Shewanella frigidimarina</name>
    <dbReference type="NCBI Taxonomy" id="56812"/>
    <lineage>
        <taxon>Bacteria</taxon>
        <taxon>Pseudomonadati</taxon>
        <taxon>Pseudomonadota</taxon>
        <taxon>Gammaproteobacteria</taxon>
        <taxon>Alteromonadales</taxon>
        <taxon>Shewanellaceae</taxon>
        <taxon>Shewanella</taxon>
    </lineage>
</organism>
<evidence type="ECO:0000256" key="1">
    <source>
        <dbReference type="ARBA" id="ARBA00004496"/>
    </source>
</evidence>
<dbReference type="InterPro" id="IPR006016">
    <property type="entry name" value="UspA"/>
</dbReference>
<evidence type="ECO:0000259" key="5">
    <source>
        <dbReference type="Pfam" id="PF00582"/>
    </source>
</evidence>
<name>A0A106C3M4_SHEFR</name>
<evidence type="ECO:0000313" key="7">
    <source>
        <dbReference type="Proteomes" id="UP000055702"/>
    </source>
</evidence>
<reference evidence="6 7" key="1">
    <citation type="submission" date="2016-01" db="EMBL/GenBank/DDBJ databases">
        <title>Draft genome of the antarctic isolate Shewanella frigidimarina Ag06-30.</title>
        <authorList>
            <person name="Parmeciano Di Noto G."/>
            <person name="Vazquez S."/>
            <person name="Mac Cormack W."/>
            <person name="Iriarte A."/>
            <person name="Quiroga C."/>
        </authorList>
    </citation>
    <scope>NUCLEOTIDE SEQUENCE [LARGE SCALE GENOMIC DNA]</scope>
    <source>
        <strain evidence="6 7">Ag06-30</strain>
    </source>
</reference>
<evidence type="ECO:0000256" key="3">
    <source>
        <dbReference type="ARBA" id="ARBA00022490"/>
    </source>
</evidence>
<dbReference type="PANTHER" id="PTHR47892:SF1">
    <property type="entry name" value="UNIVERSAL STRESS PROTEIN E"/>
    <property type="match status" value="1"/>
</dbReference>
<keyword evidence="3" id="KW-0963">Cytoplasm</keyword>
<feature type="domain" description="UspA" evidence="5">
    <location>
        <begin position="164"/>
        <end position="282"/>
    </location>
</feature>
<dbReference type="Pfam" id="PF00582">
    <property type="entry name" value="Usp"/>
    <property type="match status" value="1"/>
</dbReference>
<dbReference type="Proteomes" id="UP000055702">
    <property type="component" value="Unassembled WGS sequence"/>
</dbReference>
<gene>
    <name evidence="6" type="ORF">AWJ07_03540</name>
</gene>
<protein>
    <submittedName>
        <fullName evidence="6">Universal stress protein UspA</fullName>
    </submittedName>
</protein>
<comment type="subcellular location">
    <subcellularLocation>
        <location evidence="1">Cytoplasm</location>
    </subcellularLocation>
</comment>
<sequence>MNKMFVIAQMERAHTDAVAHGLALAKQLNKQAEVFAYTYAYLSGADRDNPRLGGVAQKALMTQREKQLQAHLDMLDAEDVPLHVIWSKYLFEHACSHAQRHGFDLMVKAVHHADHYLPTDWQLIRHTSVPLLLLTNNPLNNGQTTLISIDLGTRNPAKQRLNDAVIAHGKQFAKATGTKLHVAYVLRIPQIVRDMDLLDINALVKKAYAEHKQKIAEIGVDADCMHIITGEPELCLFELACRLKSQYFVVGARQRQGLLGRIIGNTAEAILSRMRSNVLVIPTEE</sequence>
<accession>A0A106C3M4</accession>